<proteinExistence type="predicted"/>
<feature type="region of interest" description="Disordered" evidence="1">
    <location>
        <begin position="30"/>
        <end position="71"/>
    </location>
</feature>
<feature type="compositionally biased region" description="Polar residues" evidence="1">
    <location>
        <begin position="377"/>
        <end position="389"/>
    </location>
</feature>
<feature type="compositionally biased region" description="Basic residues" evidence="1">
    <location>
        <begin position="231"/>
        <end position="252"/>
    </location>
</feature>
<evidence type="ECO:0000313" key="3">
    <source>
        <dbReference type="Proteomes" id="UP000187203"/>
    </source>
</evidence>
<protein>
    <submittedName>
        <fullName evidence="2">Uncharacterized protein</fullName>
    </submittedName>
</protein>
<reference evidence="3" key="1">
    <citation type="submission" date="2013-09" db="EMBL/GenBank/DDBJ databases">
        <title>Corchorus olitorius genome sequencing.</title>
        <authorList>
            <person name="Alam M."/>
            <person name="Haque M.S."/>
            <person name="Islam M.S."/>
            <person name="Emdad E.M."/>
            <person name="Islam M.M."/>
            <person name="Ahmed B."/>
            <person name="Halim A."/>
            <person name="Hossen Q.M.M."/>
            <person name="Hossain M.Z."/>
            <person name="Ahmed R."/>
            <person name="Khan M.M."/>
            <person name="Islam R."/>
            <person name="Rashid M.M."/>
            <person name="Khan S.A."/>
            <person name="Rahman M.S."/>
            <person name="Alam M."/>
            <person name="Yahiya A.S."/>
            <person name="Khan M.S."/>
            <person name="Azam M.S."/>
            <person name="Haque T."/>
            <person name="Lashkar M.Z.H."/>
            <person name="Akhand A.I."/>
            <person name="Morshed G."/>
            <person name="Roy S."/>
            <person name="Uddin K.S."/>
            <person name="Rabeya T."/>
            <person name="Hossain A.S."/>
            <person name="Chowdhury A."/>
            <person name="Snigdha A.R."/>
            <person name="Mortoza M.S."/>
            <person name="Matin S.A."/>
            <person name="Hoque S.M.E."/>
            <person name="Islam M.K."/>
            <person name="Roy D.K."/>
            <person name="Haider R."/>
            <person name="Moosa M.M."/>
            <person name="Elias S.M."/>
            <person name="Hasan A.M."/>
            <person name="Jahan S."/>
            <person name="Shafiuddin M."/>
            <person name="Mahmood N."/>
            <person name="Shommy N.S."/>
        </authorList>
    </citation>
    <scope>NUCLEOTIDE SEQUENCE [LARGE SCALE GENOMIC DNA]</scope>
    <source>
        <strain evidence="3">cv. O-4</strain>
    </source>
</reference>
<dbReference type="EMBL" id="AWUE01010142">
    <property type="protein sequence ID" value="OMP11887.1"/>
    <property type="molecule type" value="Genomic_DNA"/>
</dbReference>
<feature type="region of interest" description="Disordered" evidence="1">
    <location>
        <begin position="195"/>
        <end position="343"/>
    </location>
</feature>
<organism evidence="2 3">
    <name type="scientific">Corchorus olitorius</name>
    <dbReference type="NCBI Taxonomy" id="93759"/>
    <lineage>
        <taxon>Eukaryota</taxon>
        <taxon>Viridiplantae</taxon>
        <taxon>Streptophyta</taxon>
        <taxon>Embryophyta</taxon>
        <taxon>Tracheophyta</taxon>
        <taxon>Spermatophyta</taxon>
        <taxon>Magnoliopsida</taxon>
        <taxon>eudicotyledons</taxon>
        <taxon>Gunneridae</taxon>
        <taxon>Pentapetalae</taxon>
        <taxon>rosids</taxon>
        <taxon>malvids</taxon>
        <taxon>Malvales</taxon>
        <taxon>Malvaceae</taxon>
        <taxon>Grewioideae</taxon>
        <taxon>Apeibeae</taxon>
        <taxon>Corchorus</taxon>
    </lineage>
</organism>
<feature type="region of interest" description="Disordered" evidence="1">
    <location>
        <begin position="138"/>
        <end position="162"/>
    </location>
</feature>
<feature type="compositionally biased region" description="Polar residues" evidence="1">
    <location>
        <begin position="195"/>
        <end position="211"/>
    </location>
</feature>
<name>A0A1R3KXX2_9ROSI</name>
<keyword evidence="3" id="KW-1185">Reference proteome</keyword>
<evidence type="ECO:0000256" key="1">
    <source>
        <dbReference type="SAM" id="MobiDB-lite"/>
    </source>
</evidence>
<feature type="region of interest" description="Disordered" evidence="1">
    <location>
        <begin position="361"/>
        <end position="397"/>
    </location>
</feature>
<accession>A0A1R3KXX2</accession>
<gene>
    <name evidence="2" type="ORF">COLO4_03613</name>
</gene>
<feature type="compositionally biased region" description="Polar residues" evidence="1">
    <location>
        <begin position="287"/>
        <end position="305"/>
    </location>
</feature>
<evidence type="ECO:0000313" key="2">
    <source>
        <dbReference type="EMBL" id="OMP11887.1"/>
    </source>
</evidence>
<dbReference type="Proteomes" id="UP000187203">
    <property type="component" value="Unassembled WGS sequence"/>
</dbReference>
<feature type="compositionally biased region" description="Polar residues" evidence="1">
    <location>
        <begin position="267"/>
        <end position="280"/>
    </location>
</feature>
<comment type="caution">
    <text evidence="2">The sequence shown here is derived from an EMBL/GenBank/DDBJ whole genome shotgun (WGS) entry which is preliminary data.</text>
</comment>
<dbReference type="AlphaFoldDB" id="A0A1R3KXX2"/>
<sequence length="397" mass="42496">MAGELVEHGEIDIYVVHEVDVPHDAVLELESGEVGGPGGNEVDVDGGNQGVQNDPVGDVEENLGAQNDPEVDEVNAEVDGVDLDGLKEEFADGCAYFEDAEKDNSGDEDPEVSEARGEFRSVRDRFLEELEKRDFRLPGYVPIDPDEAGPTNVEPYDEPYYSTDECGEQAAATAQVNYFGNLGIGTASFSAQFSTDNASGSTGNATVNLTSADHPMQPASIPENEDAKSKAAAKGKAKAVPKGKGKPPKTKQQRVVGRVTLDDNGRILSSTEPQFRTSPKSMEKMFNSRQGGAGSSFSTPMTTASPGWLETLRSSSSKVPESTSKKRSRKEGQGLQGYGVYTDERTGTMIQDAGQPFQKLIKVGKKTKKAAKEPHGTQESNNSTISSLGTKKAPWKP</sequence>